<dbReference type="InterPro" id="IPR001736">
    <property type="entry name" value="PLipase_D/transphosphatidylase"/>
</dbReference>
<keyword evidence="14" id="KW-0812">Transmembrane</keyword>
<keyword evidence="12" id="KW-0443">Lipid metabolism</keyword>
<sequence>MKNINSSKKPKLIKGQTLAVMLVNIAIGAVAGIKYADLEPRHQTIISKDANLDICFTPSSSGCTTVITRAIASANNSIYIQAYGFTSASIADEIVKAKKRGVAVSVILDKSNISSKHSKMKLLKQYDINVRIDTVPGIAHNKVMIIDDSTVITGSFNFTEAADKSNAENVIIIQNSDVAKIYLDNWQKRYLRSREA</sequence>
<evidence type="ECO:0000259" key="15">
    <source>
        <dbReference type="PROSITE" id="PS50035"/>
    </source>
</evidence>
<dbReference type="PANTHER" id="PTHR43856:SF1">
    <property type="entry name" value="MITOCHONDRIAL CARDIOLIPIN HYDROLASE"/>
    <property type="match status" value="1"/>
</dbReference>
<evidence type="ECO:0000256" key="14">
    <source>
        <dbReference type="SAM" id="Phobius"/>
    </source>
</evidence>
<dbReference type="CDD" id="cd09170">
    <property type="entry name" value="PLDc_Nuc"/>
    <property type="match status" value="1"/>
</dbReference>
<evidence type="ECO:0000256" key="11">
    <source>
        <dbReference type="ARBA" id="ARBA00023026"/>
    </source>
</evidence>
<evidence type="ECO:0000256" key="12">
    <source>
        <dbReference type="ARBA" id="ARBA00023098"/>
    </source>
</evidence>
<dbReference type="PANTHER" id="PTHR43856">
    <property type="entry name" value="CARDIOLIPIN HYDROLASE"/>
    <property type="match status" value="1"/>
</dbReference>
<evidence type="ECO:0000313" key="18">
    <source>
        <dbReference type="Proteomes" id="UP000033769"/>
    </source>
</evidence>
<gene>
    <name evidence="17" type="primary">pld</name>
    <name evidence="17" type="ORF">GILLIAM_00612</name>
    <name evidence="16" type="ORF">OTSGILL_1715</name>
</gene>
<keyword evidence="11" id="KW-0843">Virulence</keyword>
<keyword evidence="8" id="KW-0964">Secreted</keyword>
<evidence type="ECO:0000256" key="8">
    <source>
        <dbReference type="ARBA" id="ARBA00022525"/>
    </source>
</evidence>
<dbReference type="PROSITE" id="PS50035">
    <property type="entry name" value="PLD"/>
    <property type="match status" value="1"/>
</dbReference>
<dbReference type="GO" id="GO:0004630">
    <property type="term" value="F:phospholipase D activity"/>
    <property type="evidence" value="ECO:0007669"/>
    <property type="project" value="UniProtKB-EC"/>
</dbReference>
<dbReference type="Proteomes" id="UP000244959">
    <property type="component" value="Chromosome I"/>
</dbReference>
<evidence type="ECO:0000313" key="16">
    <source>
        <dbReference type="EMBL" id="KJV52160.1"/>
    </source>
</evidence>
<reference evidence="16 18" key="1">
    <citation type="submission" date="2015-02" db="EMBL/GenBank/DDBJ databases">
        <title>Genome Sequencing of Rickettsiales.</title>
        <authorList>
            <person name="Daugherty S.C."/>
            <person name="Su Q."/>
            <person name="Abolude K."/>
            <person name="Beier-Sexton M."/>
            <person name="Carlyon J.A."/>
            <person name="Carter R."/>
            <person name="Day N.P."/>
            <person name="Dumler S.J."/>
            <person name="Dyachenko V."/>
            <person name="Godinez A."/>
            <person name="Kurtti T.J."/>
            <person name="Lichay M."/>
            <person name="Mullins K.E."/>
            <person name="Ott S."/>
            <person name="Pappas-Brown V."/>
            <person name="Paris D.H."/>
            <person name="Patel P."/>
            <person name="Richards A.L."/>
            <person name="Sadzewicz L."/>
            <person name="Sears K."/>
            <person name="Seidman D."/>
            <person name="Sengamalay N."/>
            <person name="Stenos J."/>
            <person name="Tallon L.J."/>
            <person name="Vincent G."/>
            <person name="Fraser C.M."/>
            <person name="Munderloh U."/>
            <person name="Dunning-Hotopp J.C."/>
        </authorList>
    </citation>
    <scope>NUCLEOTIDE SEQUENCE [LARGE SCALE GENOMIC DNA]</scope>
    <source>
        <strain evidence="16 18">Gilliam</strain>
    </source>
</reference>
<dbReference type="EMBL" id="LANO01000029">
    <property type="protein sequence ID" value="KJV52160.1"/>
    <property type="molecule type" value="Genomic_DNA"/>
</dbReference>
<feature type="transmembrane region" description="Helical" evidence="14">
    <location>
        <begin position="12"/>
        <end position="33"/>
    </location>
</feature>
<accession>A0A0F3M8V6</accession>
<evidence type="ECO:0000256" key="4">
    <source>
        <dbReference type="ARBA" id="ARBA00008664"/>
    </source>
</evidence>
<dbReference type="RefSeq" id="WP_052692582.1">
    <property type="nucleotide sequence ID" value="NZ_LS398551.1"/>
</dbReference>
<dbReference type="Proteomes" id="UP000033769">
    <property type="component" value="Unassembled WGS sequence"/>
</dbReference>
<organism evidence="16 18">
    <name type="scientific">Orientia tsutsugamushi str. Gilliam</name>
    <dbReference type="NCBI Taxonomy" id="1359184"/>
    <lineage>
        <taxon>Bacteria</taxon>
        <taxon>Pseudomonadati</taxon>
        <taxon>Pseudomonadota</taxon>
        <taxon>Alphaproteobacteria</taxon>
        <taxon>Rickettsiales</taxon>
        <taxon>Rickettsiaceae</taxon>
        <taxon>Rickettsieae</taxon>
        <taxon>Orientia</taxon>
    </lineage>
</organism>
<dbReference type="Gene3D" id="3.30.870.10">
    <property type="entry name" value="Endonuclease Chain A"/>
    <property type="match status" value="1"/>
</dbReference>
<comment type="function">
    <text evidence="2">Could be a virulence factor.</text>
</comment>
<dbReference type="InterPro" id="IPR051406">
    <property type="entry name" value="PLD_domain"/>
</dbReference>
<comment type="similarity">
    <text evidence="4">Belongs to the phospholipase D family.</text>
</comment>
<evidence type="ECO:0000256" key="3">
    <source>
        <dbReference type="ARBA" id="ARBA00004613"/>
    </source>
</evidence>
<evidence type="ECO:0000256" key="6">
    <source>
        <dbReference type="ARBA" id="ARBA00012027"/>
    </source>
</evidence>
<dbReference type="EMBL" id="LS398551">
    <property type="protein sequence ID" value="SPR04199.1"/>
    <property type="molecule type" value="Genomic_DNA"/>
</dbReference>
<comment type="catalytic activity">
    <reaction evidence="1">
        <text>a 1,2-diacyl-sn-glycero-3-phosphocholine + H2O = a 1,2-diacyl-sn-glycero-3-phosphate + choline + H(+)</text>
        <dbReference type="Rhea" id="RHEA:14445"/>
        <dbReference type="ChEBI" id="CHEBI:15354"/>
        <dbReference type="ChEBI" id="CHEBI:15377"/>
        <dbReference type="ChEBI" id="CHEBI:15378"/>
        <dbReference type="ChEBI" id="CHEBI:57643"/>
        <dbReference type="ChEBI" id="CHEBI:58608"/>
        <dbReference type="EC" id="3.1.4.4"/>
    </reaction>
</comment>
<reference evidence="17" key="3">
    <citation type="submission" date="2018-03" db="EMBL/GenBank/DDBJ databases">
        <authorList>
            <person name="Keele B.F."/>
        </authorList>
    </citation>
    <scope>NUCLEOTIDE SEQUENCE [LARGE SCALE GENOMIC DNA]</scope>
    <source>
        <strain evidence="17">Gilliam</strain>
    </source>
</reference>
<dbReference type="AlphaFoldDB" id="A0A0F3M8V6"/>
<evidence type="ECO:0000256" key="9">
    <source>
        <dbReference type="ARBA" id="ARBA00022801"/>
    </source>
</evidence>
<dbReference type="GO" id="GO:0016042">
    <property type="term" value="P:lipid catabolic process"/>
    <property type="evidence" value="ECO:0007669"/>
    <property type="project" value="UniProtKB-KW"/>
</dbReference>
<keyword evidence="9" id="KW-0378">Hydrolase</keyword>
<reference evidence="19" key="2">
    <citation type="submission" date="2018-03" db="EMBL/GenBank/DDBJ databases">
        <authorList>
            <person name="Batty M. E."/>
            <person name="Batty M E."/>
        </authorList>
    </citation>
    <scope>NUCLEOTIDE SEQUENCE [LARGE SCALE GENOMIC DNA]</scope>
    <source>
        <strain evidence="19">Gilliam</strain>
    </source>
</reference>
<keyword evidence="19" id="KW-1185">Reference proteome</keyword>
<keyword evidence="14" id="KW-1133">Transmembrane helix</keyword>
<dbReference type="InterPro" id="IPR025202">
    <property type="entry name" value="PLD-like_dom"/>
</dbReference>
<dbReference type="EC" id="3.1.4.4" evidence="6"/>
<comment type="subunit">
    <text evidence="5">Homodimer.</text>
</comment>
<dbReference type="Pfam" id="PF13091">
    <property type="entry name" value="PLDc_2"/>
    <property type="match status" value="1"/>
</dbReference>
<keyword evidence="14" id="KW-0472">Membrane</keyword>
<evidence type="ECO:0000256" key="10">
    <source>
        <dbReference type="ARBA" id="ARBA00022963"/>
    </source>
</evidence>
<evidence type="ECO:0000313" key="19">
    <source>
        <dbReference type="Proteomes" id="UP000244959"/>
    </source>
</evidence>
<proteinExistence type="inferred from homology"/>
<dbReference type="GO" id="GO:0005576">
    <property type="term" value="C:extracellular region"/>
    <property type="evidence" value="ECO:0007669"/>
    <property type="project" value="UniProtKB-SubCell"/>
</dbReference>
<comment type="subcellular location">
    <subcellularLocation>
        <location evidence="3">Secreted</location>
    </subcellularLocation>
</comment>
<dbReference type="SUPFAM" id="SSF56024">
    <property type="entry name" value="Phospholipase D/nuclease"/>
    <property type="match status" value="1"/>
</dbReference>
<evidence type="ECO:0000256" key="7">
    <source>
        <dbReference type="ARBA" id="ARBA00018392"/>
    </source>
</evidence>
<name>A0A0F3M8V6_ORITS</name>
<evidence type="ECO:0000256" key="5">
    <source>
        <dbReference type="ARBA" id="ARBA00011738"/>
    </source>
</evidence>
<evidence type="ECO:0000256" key="2">
    <source>
        <dbReference type="ARBA" id="ARBA00003145"/>
    </source>
</evidence>
<evidence type="ECO:0000313" key="17">
    <source>
        <dbReference type="EMBL" id="SPR04199.1"/>
    </source>
</evidence>
<keyword evidence="10" id="KW-0442">Lipid degradation</keyword>
<dbReference type="GO" id="GO:0016891">
    <property type="term" value="F:RNA endonuclease activity producing 5'-phosphomonoesters, hydrolytic mechanism"/>
    <property type="evidence" value="ECO:0007669"/>
    <property type="project" value="TreeGrafter"/>
</dbReference>
<dbReference type="SMART" id="SM00155">
    <property type="entry name" value="PLDc"/>
    <property type="match status" value="1"/>
</dbReference>
<evidence type="ECO:0000256" key="13">
    <source>
        <dbReference type="ARBA" id="ARBA00029594"/>
    </source>
</evidence>
<evidence type="ECO:0000256" key="1">
    <source>
        <dbReference type="ARBA" id="ARBA00000798"/>
    </source>
</evidence>
<protein>
    <recommendedName>
        <fullName evidence="7">Phospholipase D</fullName>
        <ecNumber evidence="6">3.1.4.4</ecNumber>
    </recommendedName>
    <alternativeName>
        <fullName evidence="13">Choline phosphatase</fullName>
    </alternativeName>
</protein>
<dbReference type="GO" id="GO:0006793">
    <property type="term" value="P:phosphorus metabolic process"/>
    <property type="evidence" value="ECO:0007669"/>
    <property type="project" value="UniProtKB-ARBA"/>
</dbReference>
<dbReference type="PATRIC" id="fig|1359184.3.peg.1268"/>
<feature type="domain" description="PLD phosphodiesterase" evidence="15">
    <location>
        <begin position="135"/>
        <end position="162"/>
    </location>
</feature>